<protein>
    <submittedName>
        <fullName evidence="1">Uncharacterized protein</fullName>
    </submittedName>
</protein>
<evidence type="ECO:0000313" key="1">
    <source>
        <dbReference type="EMBL" id="JAH91087.1"/>
    </source>
</evidence>
<sequence>MPKAELSEVWVIVVFKLTAICTAIQLVYHFVSVTCYCVLFCLCVCIL</sequence>
<name>A0A0E9WL64_ANGAN</name>
<proteinExistence type="predicted"/>
<dbReference type="EMBL" id="GBXM01017490">
    <property type="protein sequence ID" value="JAH91087.1"/>
    <property type="molecule type" value="Transcribed_RNA"/>
</dbReference>
<organism evidence="1">
    <name type="scientific">Anguilla anguilla</name>
    <name type="common">European freshwater eel</name>
    <name type="synonym">Muraena anguilla</name>
    <dbReference type="NCBI Taxonomy" id="7936"/>
    <lineage>
        <taxon>Eukaryota</taxon>
        <taxon>Metazoa</taxon>
        <taxon>Chordata</taxon>
        <taxon>Craniata</taxon>
        <taxon>Vertebrata</taxon>
        <taxon>Euteleostomi</taxon>
        <taxon>Actinopterygii</taxon>
        <taxon>Neopterygii</taxon>
        <taxon>Teleostei</taxon>
        <taxon>Anguilliformes</taxon>
        <taxon>Anguillidae</taxon>
        <taxon>Anguilla</taxon>
    </lineage>
</organism>
<dbReference type="AlphaFoldDB" id="A0A0E9WL64"/>
<accession>A0A0E9WL64</accession>
<reference evidence="1" key="1">
    <citation type="submission" date="2014-11" db="EMBL/GenBank/DDBJ databases">
        <authorList>
            <person name="Amaro Gonzalez C."/>
        </authorList>
    </citation>
    <scope>NUCLEOTIDE SEQUENCE</scope>
</reference>
<reference evidence="1" key="2">
    <citation type="journal article" date="2015" name="Fish Shellfish Immunol.">
        <title>Early steps in the European eel (Anguilla anguilla)-Vibrio vulnificus interaction in the gills: Role of the RtxA13 toxin.</title>
        <authorList>
            <person name="Callol A."/>
            <person name="Pajuelo D."/>
            <person name="Ebbesson L."/>
            <person name="Teles M."/>
            <person name="MacKenzie S."/>
            <person name="Amaro C."/>
        </authorList>
    </citation>
    <scope>NUCLEOTIDE SEQUENCE</scope>
</reference>